<name>A0A077ZMA7_STYLE</name>
<dbReference type="EMBL" id="CCKQ01000054">
    <property type="protein sequence ID" value="CDW71117.1"/>
    <property type="molecule type" value="Genomic_DNA"/>
</dbReference>
<evidence type="ECO:0000313" key="2">
    <source>
        <dbReference type="EMBL" id="CDW71117.1"/>
    </source>
</evidence>
<keyword evidence="1" id="KW-0732">Signal</keyword>
<accession>A0A077ZMA7</accession>
<proteinExistence type="predicted"/>
<evidence type="ECO:0000313" key="3">
    <source>
        <dbReference type="Proteomes" id="UP000039865"/>
    </source>
</evidence>
<dbReference type="InParanoid" id="A0A077ZMA7"/>
<feature type="signal peptide" evidence="1">
    <location>
        <begin position="1"/>
        <end position="19"/>
    </location>
</feature>
<evidence type="ECO:0000256" key="1">
    <source>
        <dbReference type="SAM" id="SignalP"/>
    </source>
</evidence>
<organism evidence="2 3">
    <name type="scientific">Stylonychia lemnae</name>
    <name type="common">Ciliate</name>
    <dbReference type="NCBI Taxonomy" id="5949"/>
    <lineage>
        <taxon>Eukaryota</taxon>
        <taxon>Sar</taxon>
        <taxon>Alveolata</taxon>
        <taxon>Ciliophora</taxon>
        <taxon>Intramacronucleata</taxon>
        <taxon>Spirotrichea</taxon>
        <taxon>Stichotrichia</taxon>
        <taxon>Sporadotrichida</taxon>
        <taxon>Oxytrichidae</taxon>
        <taxon>Stylonychinae</taxon>
        <taxon>Stylonychia</taxon>
    </lineage>
</organism>
<sequence length="99" mass="11198">MKSIAFFALYLIFIKLVSGQASITHDDYTPIVLWDQEQSIVIQSLDLTKNGSMHVLGDSIPIGSDAQNFYVQIDNGQITRQMNIIPTQYQIQDSSFSKR</sequence>
<dbReference type="Proteomes" id="UP000039865">
    <property type="component" value="Unassembled WGS sequence"/>
</dbReference>
<gene>
    <name evidence="2" type="primary">Contig11134.g11899</name>
    <name evidence="2" type="ORF">STYLEM_56</name>
</gene>
<dbReference type="AlphaFoldDB" id="A0A077ZMA7"/>
<keyword evidence="3" id="KW-1185">Reference proteome</keyword>
<feature type="chain" id="PRO_5001728963" evidence="1">
    <location>
        <begin position="20"/>
        <end position="99"/>
    </location>
</feature>
<reference evidence="2 3" key="1">
    <citation type="submission" date="2014-06" db="EMBL/GenBank/DDBJ databases">
        <authorList>
            <person name="Swart Estienne"/>
        </authorList>
    </citation>
    <scope>NUCLEOTIDE SEQUENCE [LARGE SCALE GENOMIC DNA]</scope>
    <source>
        <strain evidence="2 3">130c</strain>
    </source>
</reference>
<protein>
    <submittedName>
        <fullName evidence="2">Uncharacterized protein</fullName>
    </submittedName>
</protein>